<dbReference type="OrthoDB" id="4843387at2759"/>
<proteinExistence type="predicted"/>
<evidence type="ECO:0000313" key="1">
    <source>
        <dbReference type="EMBL" id="GBM39450.1"/>
    </source>
</evidence>
<accession>A0A4Y2FD30</accession>
<organism evidence="1 2">
    <name type="scientific">Araneus ventricosus</name>
    <name type="common">Orbweaver spider</name>
    <name type="synonym">Epeira ventricosa</name>
    <dbReference type="NCBI Taxonomy" id="182803"/>
    <lineage>
        <taxon>Eukaryota</taxon>
        <taxon>Metazoa</taxon>
        <taxon>Ecdysozoa</taxon>
        <taxon>Arthropoda</taxon>
        <taxon>Chelicerata</taxon>
        <taxon>Arachnida</taxon>
        <taxon>Araneae</taxon>
        <taxon>Araneomorphae</taxon>
        <taxon>Entelegynae</taxon>
        <taxon>Araneoidea</taxon>
        <taxon>Araneidae</taxon>
        <taxon>Araneus</taxon>
    </lineage>
</organism>
<comment type="caution">
    <text evidence="1">The sequence shown here is derived from an EMBL/GenBank/DDBJ whole genome shotgun (WGS) entry which is preliminary data.</text>
</comment>
<gene>
    <name evidence="1" type="ORF">AVEN_142389_1</name>
</gene>
<dbReference type="Proteomes" id="UP000499080">
    <property type="component" value="Unassembled WGS sequence"/>
</dbReference>
<name>A0A4Y2FD30_ARAVE</name>
<keyword evidence="2" id="KW-1185">Reference proteome</keyword>
<reference evidence="1 2" key="1">
    <citation type="journal article" date="2019" name="Sci. Rep.">
        <title>Orb-weaving spider Araneus ventricosus genome elucidates the spidroin gene catalogue.</title>
        <authorList>
            <person name="Kono N."/>
            <person name="Nakamura H."/>
            <person name="Ohtoshi R."/>
            <person name="Moran D.A.P."/>
            <person name="Shinohara A."/>
            <person name="Yoshida Y."/>
            <person name="Fujiwara M."/>
            <person name="Mori M."/>
            <person name="Tomita M."/>
            <person name="Arakawa K."/>
        </authorList>
    </citation>
    <scope>NUCLEOTIDE SEQUENCE [LARGE SCALE GENOMIC DNA]</scope>
</reference>
<evidence type="ECO:0008006" key="3">
    <source>
        <dbReference type="Google" id="ProtNLM"/>
    </source>
</evidence>
<evidence type="ECO:0000313" key="2">
    <source>
        <dbReference type="Proteomes" id="UP000499080"/>
    </source>
</evidence>
<protein>
    <recommendedName>
        <fullName evidence="3">Tc1-like transposase DDE domain-containing protein</fullName>
    </recommendedName>
</protein>
<sequence length="122" mass="14456">MCVSFLYQNLKKSITNLNVGRWYTSQSNNYPKYTSKIGKDYFSKNKIKVLVWPPQSSNFNSIKNSLSVLHQKLPFEERRNKNKFFDRIKDEWRSINKDAAKKLVDNLNQRLKVVIMAKEGQH</sequence>
<dbReference type="AlphaFoldDB" id="A0A4Y2FD30"/>
<dbReference type="Gene3D" id="3.30.420.10">
    <property type="entry name" value="Ribonuclease H-like superfamily/Ribonuclease H"/>
    <property type="match status" value="1"/>
</dbReference>
<dbReference type="EMBL" id="BGPR01000897">
    <property type="protein sequence ID" value="GBM39450.1"/>
    <property type="molecule type" value="Genomic_DNA"/>
</dbReference>
<dbReference type="InterPro" id="IPR036397">
    <property type="entry name" value="RNaseH_sf"/>
</dbReference>
<dbReference type="GO" id="GO:0003676">
    <property type="term" value="F:nucleic acid binding"/>
    <property type="evidence" value="ECO:0007669"/>
    <property type="project" value="InterPro"/>
</dbReference>